<dbReference type="PROSITE" id="PS50888">
    <property type="entry name" value="BHLH"/>
    <property type="match status" value="1"/>
</dbReference>
<dbReference type="InterPro" id="IPR036638">
    <property type="entry name" value="HLH_DNA-bd_sf"/>
</dbReference>
<dbReference type="EMBL" id="CAHR02000036">
    <property type="protein sequence ID" value="CCG81321.1"/>
    <property type="molecule type" value="Genomic_DNA"/>
</dbReference>
<evidence type="ECO:0000313" key="9">
    <source>
        <dbReference type="Proteomes" id="UP000013776"/>
    </source>
</evidence>
<dbReference type="GO" id="GO:0090575">
    <property type="term" value="C:RNA polymerase II transcription regulator complex"/>
    <property type="evidence" value="ECO:0007669"/>
    <property type="project" value="TreeGrafter"/>
</dbReference>
<dbReference type="SMART" id="SM00353">
    <property type="entry name" value="HLH"/>
    <property type="match status" value="1"/>
</dbReference>
<feature type="domain" description="BHLH" evidence="7">
    <location>
        <begin position="87"/>
        <end position="140"/>
    </location>
</feature>
<dbReference type="PANTHER" id="PTHR10328">
    <property type="entry name" value="PROTEIN MAX MYC-ASSOCIATED FACTOR X"/>
    <property type="match status" value="1"/>
</dbReference>
<feature type="compositionally biased region" description="Basic and acidic residues" evidence="6">
    <location>
        <begin position="48"/>
        <end position="59"/>
    </location>
</feature>
<proteinExistence type="predicted"/>
<dbReference type="GO" id="GO:0045944">
    <property type="term" value="P:positive regulation of transcription by RNA polymerase II"/>
    <property type="evidence" value="ECO:0007669"/>
    <property type="project" value="TreeGrafter"/>
</dbReference>
<organism evidence="8 9">
    <name type="scientific">Taphrina deformans (strain PYCC 5710 / ATCC 11124 / CBS 356.35 / IMI 108563 / JCM 9778 / NBRC 8474)</name>
    <name type="common">Peach leaf curl fungus</name>
    <name type="synonym">Lalaria deformans</name>
    <dbReference type="NCBI Taxonomy" id="1097556"/>
    <lineage>
        <taxon>Eukaryota</taxon>
        <taxon>Fungi</taxon>
        <taxon>Dikarya</taxon>
        <taxon>Ascomycota</taxon>
        <taxon>Taphrinomycotina</taxon>
        <taxon>Taphrinomycetes</taxon>
        <taxon>Taphrinales</taxon>
        <taxon>Taphrinaceae</taxon>
        <taxon>Taphrina</taxon>
    </lineage>
</organism>
<feature type="compositionally biased region" description="Basic residues" evidence="6">
    <location>
        <begin position="82"/>
        <end position="93"/>
    </location>
</feature>
<comment type="caution">
    <text evidence="8">The sequence shown here is derived from an EMBL/GenBank/DDBJ whole genome shotgun (WGS) entry which is preliminary data.</text>
</comment>
<feature type="region of interest" description="Disordered" evidence="6">
    <location>
        <begin position="1"/>
        <end position="103"/>
    </location>
</feature>
<keyword evidence="5" id="KW-0539">Nucleus</keyword>
<protein>
    <submittedName>
        <fullName evidence="8">HLH transcription factor</fullName>
    </submittedName>
</protein>
<dbReference type="Pfam" id="PF00010">
    <property type="entry name" value="HLH"/>
    <property type="match status" value="1"/>
</dbReference>
<evidence type="ECO:0000259" key="7">
    <source>
        <dbReference type="PROSITE" id="PS50888"/>
    </source>
</evidence>
<evidence type="ECO:0000256" key="6">
    <source>
        <dbReference type="SAM" id="MobiDB-lite"/>
    </source>
</evidence>
<keyword evidence="2" id="KW-0238">DNA-binding</keyword>
<gene>
    <name evidence="8" type="ORF">TAPDE_001137</name>
</gene>
<name>R4X7F6_TAPDE</name>
<dbReference type="InterPro" id="IPR011598">
    <property type="entry name" value="bHLH_dom"/>
</dbReference>
<dbReference type="AlphaFoldDB" id="R4X7F6"/>
<reference evidence="8 9" key="1">
    <citation type="journal article" date="2013" name="MBio">
        <title>Genome sequencing of the plant pathogen Taphrina deformans, the causal agent of peach leaf curl.</title>
        <authorList>
            <person name="Cisse O.H."/>
            <person name="Almeida J.M.G.C.F."/>
            <person name="Fonseca A."/>
            <person name="Kumar A.A."/>
            <person name="Salojaervi J."/>
            <person name="Overmyer K."/>
            <person name="Hauser P.M."/>
            <person name="Pagni M."/>
        </authorList>
    </citation>
    <scope>NUCLEOTIDE SEQUENCE [LARGE SCALE GENOMIC DNA]</scope>
    <source>
        <strain evidence="9">PYCC 5710 / ATCC 11124 / CBS 356.35 / IMI 108563 / JCM 9778 / NBRC 8474</strain>
    </source>
</reference>
<dbReference type="OrthoDB" id="690068at2759"/>
<keyword evidence="9" id="KW-1185">Reference proteome</keyword>
<keyword evidence="4" id="KW-0804">Transcription</keyword>
<evidence type="ECO:0000256" key="4">
    <source>
        <dbReference type="ARBA" id="ARBA00023163"/>
    </source>
</evidence>
<feature type="region of interest" description="Disordered" evidence="6">
    <location>
        <begin position="171"/>
        <end position="219"/>
    </location>
</feature>
<dbReference type="VEuPathDB" id="FungiDB:TAPDE_001137"/>
<dbReference type="GO" id="GO:0046983">
    <property type="term" value="F:protein dimerization activity"/>
    <property type="evidence" value="ECO:0007669"/>
    <property type="project" value="InterPro"/>
</dbReference>
<evidence type="ECO:0000256" key="2">
    <source>
        <dbReference type="ARBA" id="ARBA00023125"/>
    </source>
</evidence>
<dbReference type="STRING" id="1097556.R4X7F6"/>
<evidence type="ECO:0000256" key="1">
    <source>
        <dbReference type="ARBA" id="ARBA00023015"/>
    </source>
</evidence>
<keyword evidence="1" id="KW-0805">Transcription regulation</keyword>
<dbReference type="Proteomes" id="UP000013776">
    <property type="component" value="Unassembled WGS sequence"/>
</dbReference>
<evidence type="ECO:0000256" key="3">
    <source>
        <dbReference type="ARBA" id="ARBA00023159"/>
    </source>
</evidence>
<dbReference type="Gene3D" id="4.10.280.10">
    <property type="entry name" value="Helix-loop-helix DNA-binding domain"/>
    <property type="match status" value="1"/>
</dbReference>
<sequence>MGRSRSDTTTYLATPPSSYMLRPKSDETLPELSLGPAKISQLHSQSSHTDRAVPGKDDSCSPISPVSRIPSAASSENCAPPKRGKPSRKTTHSQIEKRRREKINDTMQRLKDLVPACHDPEALLRKLDVLTATADYIEELHTQLERQQPDRGSDLVVRQGVSRINSQTYLSQNHRSTREQKTACYVESSSNSSVDVMDTSDREEVRLTPVSSPERPPMHNEEVNAAESLIQIATSPMLRPVVERQRLSISELMHL</sequence>
<dbReference type="GO" id="GO:0003677">
    <property type="term" value="F:DNA binding"/>
    <property type="evidence" value="ECO:0007669"/>
    <property type="project" value="UniProtKB-KW"/>
</dbReference>
<feature type="compositionally biased region" description="Polar residues" evidence="6">
    <location>
        <begin position="7"/>
        <end position="17"/>
    </location>
</feature>
<dbReference type="SUPFAM" id="SSF47459">
    <property type="entry name" value="HLH, helix-loop-helix DNA-binding domain"/>
    <property type="match status" value="1"/>
</dbReference>
<feature type="compositionally biased region" description="Basic and acidic residues" evidence="6">
    <location>
        <begin position="94"/>
        <end position="103"/>
    </location>
</feature>
<evidence type="ECO:0000256" key="5">
    <source>
        <dbReference type="ARBA" id="ARBA00023242"/>
    </source>
</evidence>
<dbReference type="GO" id="GO:0003700">
    <property type="term" value="F:DNA-binding transcription factor activity"/>
    <property type="evidence" value="ECO:0007669"/>
    <property type="project" value="TreeGrafter"/>
</dbReference>
<keyword evidence="3" id="KW-0010">Activator</keyword>
<evidence type="ECO:0000313" key="8">
    <source>
        <dbReference type="EMBL" id="CCG81321.1"/>
    </source>
</evidence>
<dbReference type="PANTHER" id="PTHR10328:SF3">
    <property type="entry name" value="PROTEIN MAX"/>
    <property type="match status" value="1"/>
</dbReference>
<accession>R4X7F6</accession>